<dbReference type="InterPro" id="IPR016181">
    <property type="entry name" value="Acyl_CoA_acyltransferase"/>
</dbReference>
<name>A0ABT6KQD9_9MICO</name>
<feature type="domain" description="N-acetyltransferase" evidence="1">
    <location>
        <begin position="6"/>
        <end position="93"/>
    </location>
</feature>
<dbReference type="PROSITE" id="PS51729">
    <property type="entry name" value="GNAT_YJDJ"/>
    <property type="match status" value="1"/>
</dbReference>
<protein>
    <submittedName>
        <fullName evidence="2">GNAT family acetyltransferase</fullName>
    </submittedName>
</protein>
<dbReference type="InterPro" id="IPR031165">
    <property type="entry name" value="GNAT_YJDJ"/>
</dbReference>
<dbReference type="Proteomes" id="UP001160142">
    <property type="component" value="Unassembled WGS sequence"/>
</dbReference>
<evidence type="ECO:0000259" key="1">
    <source>
        <dbReference type="PROSITE" id="PS51729"/>
    </source>
</evidence>
<dbReference type="EMBL" id="JARXVQ010000001">
    <property type="protein sequence ID" value="MDH6182195.1"/>
    <property type="molecule type" value="Genomic_DNA"/>
</dbReference>
<evidence type="ECO:0000313" key="2">
    <source>
        <dbReference type="EMBL" id="MDH6182195.1"/>
    </source>
</evidence>
<reference evidence="2 3" key="1">
    <citation type="submission" date="2023-04" db="EMBL/GenBank/DDBJ databases">
        <title>Genome Encyclopedia of Bacteria and Archaea VI: Functional Genomics of Type Strains.</title>
        <authorList>
            <person name="Whitman W."/>
        </authorList>
    </citation>
    <scope>NUCLEOTIDE SEQUENCE [LARGE SCALE GENOMIC DNA]</scope>
    <source>
        <strain evidence="2 3">SG_E_30_P1</strain>
    </source>
</reference>
<organism evidence="2 3">
    <name type="scientific">Antiquaquibacter oligotrophicus</name>
    <dbReference type="NCBI Taxonomy" id="2880260"/>
    <lineage>
        <taxon>Bacteria</taxon>
        <taxon>Bacillati</taxon>
        <taxon>Actinomycetota</taxon>
        <taxon>Actinomycetes</taxon>
        <taxon>Micrococcales</taxon>
        <taxon>Microbacteriaceae</taxon>
        <taxon>Antiquaquibacter</taxon>
    </lineage>
</organism>
<dbReference type="Pfam" id="PF14542">
    <property type="entry name" value="Acetyltransf_CG"/>
    <property type="match status" value="1"/>
</dbReference>
<dbReference type="Gene3D" id="3.40.630.30">
    <property type="match status" value="1"/>
</dbReference>
<dbReference type="RefSeq" id="WP_322134481.1">
    <property type="nucleotide sequence ID" value="NZ_CP085036.1"/>
</dbReference>
<accession>A0ABT6KQD9</accession>
<dbReference type="PANTHER" id="PTHR31435:SF10">
    <property type="entry name" value="BSR4717 PROTEIN"/>
    <property type="match status" value="1"/>
</dbReference>
<proteinExistence type="predicted"/>
<keyword evidence="3" id="KW-1185">Reference proteome</keyword>
<dbReference type="PANTHER" id="PTHR31435">
    <property type="entry name" value="PROTEIN NATD1"/>
    <property type="match status" value="1"/>
</dbReference>
<gene>
    <name evidence="2" type="ORF">M2152_002377</name>
</gene>
<sequence length="94" mass="10448">MATEVVQDVPMSRFELLVDGVQAGISDYVADDEKIVFLHTEIDPAFRGQGLGDELARGALNLVRGETDLRVVARCPFIKKWIGENPDYADLLTR</sequence>
<dbReference type="SUPFAM" id="SSF55729">
    <property type="entry name" value="Acyl-CoA N-acyltransferases (Nat)"/>
    <property type="match status" value="1"/>
</dbReference>
<dbReference type="InterPro" id="IPR045057">
    <property type="entry name" value="Gcn5-rel_NAT"/>
</dbReference>
<evidence type="ECO:0000313" key="3">
    <source>
        <dbReference type="Proteomes" id="UP001160142"/>
    </source>
</evidence>
<comment type="caution">
    <text evidence="2">The sequence shown here is derived from an EMBL/GenBank/DDBJ whole genome shotgun (WGS) entry which is preliminary data.</text>
</comment>